<feature type="transmembrane region" description="Helical" evidence="1">
    <location>
        <begin position="86"/>
        <end position="107"/>
    </location>
</feature>
<proteinExistence type="predicted"/>
<comment type="caution">
    <text evidence="2">The sequence shown here is derived from an EMBL/GenBank/DDBJ whole genome shotgun (WGS) entry which is preliminary data.</text>
</comment>
<reference evidence="2 3" key="1">
    <citation type="journal article" date="2020" name="Nature">
        <title>Six reference-quality genomes reveal evolution of bat adaptations.</title>
        <authorList>
            <person name="Jebb D."/>
            <person name="Huang Z."/>
            <person name="Pippel M."/>
            <person name="Hughes G.M."/>
            <person name="Lavrichenko K."/>
            <person name="Devanna P."/>
            <person name="Winkler S."/>
            <person name="Jermiin L.S."/>
            <person name="Skirmuntt E.C."/>
            <person name="Katzourakis A."/>
            <person name="Burkitt-Gray L."/>
            <person name="Ray D.A."/>
            <person name="Sullivan K.A.M."/>
            <person name="Roscito J.G."/>
            <person name="Kirilenko B.M."/>
            <person name="Davalos L.M."/>
            <person name="Corthals A.P."/>
            <person name="Power M.L."/>
            <person name="Jones G."/>
            <person name="Ransome R.D."/>
            <person name="Dechmann D.K.N."/>
            <person name="Locatelli A.G."/>
            <person name="Puechmaille S.J."/>
            <person name="Fedrigo O."/>
            <person name="Jarvis E.D."/>
            <person name="Hiller M."/>
            <person name="Vernes S.C."/>
            <person name="Myers E.W."/>
            <person name="Teeling E.C."/>
        </authorList>
    </citation>
    <scope>NUCLEOTIDE SEQUENCE [LARGE SCALE GENOMIC DNA]</scope>
    <source>
        <strain evidence="2">MPipKuh1</strain>
        <tissue evidence="2">Flight muscle</tissue>
    </source>
</reference>
<evidence type="ECO:0000313" key="2">
    <source>
        <dbReference type="EMBL" id="KAF6374369.1"/>
    </source>
</evidence>
<evidence type="ECO:0000313" key="3">
    <source>
        <dbReference type="Proteomes" id="UP000558488"/>
    </source>
</evidence>
<dbReference type="EMBL" id="JACAGB010000003">
    <property type="protein sequence ID" value="KAF6374369.1"/>
    <property type="molecule type" value="Genomic_DNA"/>
</dbReference>
<sequence length="122" mass="13266">MLQGGLTPVPCLASISFLGSRKEQTFFQPTQCLCGFSRACACALPYPVFCLDSLSLYYSAIPTGSWTSLDGSQIGVGVAIFDHMGVAILCVGMMVNLHITSLLYNIVCSFQRLLQRILVHKL</sequence>
<keyword evidence="3" id="KW-1185">Reference proteome</keyword>
<keyword evidence="1" id="KW-0812">Transmembrane</keyword>
<dbReference type="AlphaFoldDB" id="A0A7J7ZJS6"/>
<evidence type="ECO:0000256" key="1">
    <source>
        <dbReference type="SAM" id="Phobius"/>
    </source>
</evidence>
<dbReference type="Proteomes" id="UP000558488">
    <property type="component" value="Unassembled WGS sequence"/>
</dbReference>
<accession>A0A7J7ZJS6</accession>
<keyword evidence="1" id="KW-1133">Transmembrane helix</keyword>
<protein>
    <submittedName>
        <fullName evidence="2">Uncharacterized protein</fullName>
    </submittedName>
</protein>
<keyword evidence="1" id="KW-0472">Membrane</keyword>
<name>A0A7J7ZJS6_PIPKU</name>
<gene>
    <name evidence="2" type="ORF">mPipKuh1_009588</name>
</gene>
<organism evidence="2 3">
    <name type="scientific">Pipistrellus kuhlii</name>
    <name type="common">Kuhl's pipistrelle</name>
    <dbReference type="NCBI Taxonomy" id="59472"/>
    <lineage>
        <taxon>Eukaryota</taxon>
        <taxon>Metazoa</taxon>
        <taxon>Chordata</taxon>
        <taxon>Craniata</taxon>
        <taxon>Vertebrata</taxon>
        <taxon>Euteleostomi</taxon>
        <taxon>Mammalia</taxon>
        <taxon>Eutheria</taxon>
        <taxon>Laurasiatheria</taxon>
        <taxon>Chiroptera</taxon>
        <taxon>Yangochiroptera</taxon>
        <taxon>Vespertilionidae</taxon>
        <taxon>Pipistrellus</taxon>
    </lineage>
</organism>